<dbReference type="InterPro" id="IPR038460">
    <property type="entry name" value="AcetylCoA_hyd_C_sf"/>
</dbReference>
<keyword evidence="2 5" id="KW-0808">Transferase</keyword>
<dbReference type="RefSeq" id="XP_004337435.1">
    <property type="nucleotide sequence ID" value="XM_004337387.1"/>
</dbReference>
<evidence type="ECO:0000259" key="3">
    <source>
        <dbReference type="Pfam" id="PF02550"/>
    </source>
</evidence>
<sequence>MKRLQQMSARTTVLSAASAGRASAFGRRAYQGRPQMLSADDAVKVIKTGDRVFVHSVAAAPQALIHAMTRRAPELRDVEVCHMHIEGDASYADKKYEGSFKNNNFFVGKNVRKGVQEGASITRPEIPLLFRRGILPLDVALITVSPPDQHGFCSLGTSVDASLAAVQCAKTVIAQVNPHMPRTHGDGFVHESAISFMVDGPAPLIEHKRGKVTETIGKIGKYVLVLLMKWRCMIMCMMMHDDEVALALAAATPMVATNVAQLVEDGATLQMGIGVIPDAVLAELTHHKKLGIHTEMFSDGIIDLVERGVITGENKVIAPRTITVGFCLGTKRLYDFVHENPAVQFRAIEWVNNPILIKENPKMTAINSAVEVDLSGQICADSIGSKLYSGVGGQMDFMRGAALSHGGKPIIALPSTTSRGESKIVPRLKRGAGVVTTRAHVHWVVTEWGAVNLFGKPVKERMKALISIAHPLHRPWLEKEVERGFWFDVDENSPKIPESAHVDEWMAAMASAAAAEPRWRVKW</sequence>
<dbReference type="SUPFAM" id="SSF100950">
    <property type="entry name" value="NagB/RpiA/CoA transferase-like"/>
    <property type="match status" value="2"/>
</dbReference>
<dbReference type="Gene3D" id="3.40.1080.20">
    <property type="entry name" value="Acetyl-CoA hydrolase/transferase C-terminal domain"/>
    <property type="match status" value="1"/>
</dbReference>
<dbReference type="OrthoDB" id="10250396at2759"/>
<feature type="domain" description="Acetyl-CoA hydrolase/transferase N-terminal" evidence="3">
    <location>
        <begin position="44"/>
        <end position="198"/>
    </location>
</feature>
<comment type="similarity">
    <text evidence="1">Belongs to the acetyl-CoA hydrolase/transferase family.</text>
</comment>
<keyword evidence="5" id="KW-0378">Hydrolase</keyword>
<organism evidence="5 6">
    <name type="scientific">Acanthamoeba castellanii (strain ATCC 30010 / Neff)</name>
    <dbReference type="NCBI Taxonomy" id="1257118"/>
    <lineage>
        <taxon>Eukaryota</taxon>
        <taxon>Amoebozoa</taxon>
        <taxon>Discosea</taxon>
        <taxon>Longamoebia</taxon>
        <taxon>Centramoebida</taxon>
        <taxon>Acanthamoebidae</taxon>
        <taxon>Acanthamoeba</taxon>
    </lineage>
</organism>
<dbReference type="AlphaFoldDB" id="L8GR50"/>
<dbReference type="Gene3D" id="3.30.750.70">
    <property type="entry name" value="4-hydroxybutyrate coenzyme like domains"/>
    <property type="match status" value="1"/>
</dbReference>
<dbReference type="GO" id="GO:0016787">
    <property type="term" value="F:hydrolase activity"/>
    <property type="evidence" value="ECO:0007669"/>
    <property type="project" value="UniProtKB-KW"/>
</dbReference>
<dbReference type="KEGG" id="acan:ACA1_276370"/>
<dbReference type="InterPro" id="IPR037171">
    <property type="entry name" value="NagB/RpiA_transferase-like"/>
</dbReference>
<dbReference type="GO" id="GO:0008775">
    <property type="term" value="F:acetate CoA-transferase activity"/>
    <property type="evidence" value="ECO:0007669"/>
    <property type="project" value="InterPro"/>
</dbReference>
<dbReference type="InterPro" id="IPR026888">
    <property type="entry name" value="AcetylCoA_hyd_C"/>
</dbReference>
<dbReference type="GeneID" id="14916056"/>
<keyword evidence="6" id="KW-1185">Reference proteome</keyword>
<dbReference type="InterPro" id="IPR003702">
    <property type="entry name" value="ActCoA_hydro_N"/>
</dbReference>
<dbReference type="Gene3D" id="3.40.1080.10">
    <property type="entry name" value="Glutaconate Coenzyme A-transferase"/>
    <property type="match status" value="1"/>
</dbReference>
<dbReference type="PANTHER" id="PTHR21432">
    <property type="entry name" value="ACETYL-COA HYDROLASE-RELATED"/>
    <property type="match status" value="1"/>
</dbReference>
<gene>
    <name evidence="5" type="ORF">ACA1_276370</name>
</gene>
<evidence type="ECO:0000313" key="5">
    <source>
        <dbReference type="EMBL" id="ELR15422.1"/>
    </source>
</evidence>
<accession>L8GR50</accession>
<dbReference type="PANTHER" id="PTHR21432:SF20">
    <property type="entry name" value="ACETYL-COA HYDROLASE"/>
    <property type="match status" value="1"/>
</dbReference>
<dbReference type="OMA" id="EHMPRSF"/>
<dbReference type="VEuPathDB" id="AmoebaDB:ACA1_276370"/>
<dbReference type="GO" id="GO:0006083">
    <property type="term" value="P:acetate metabolic process"/>
    <property type="evidence" value="ECO:0007669"/>
    <property type="project" value="InterPro"/>
</dbReference>
<dbReference type="Pfam" id="PF13336">
    <property type="entry name" value="AcetylCoA_hyd_C"/>
    <property type="match status" value="1"/>
</dbReference>
<dbReference type="EMBL" id="KB008032">
    <property type="protein sequence ID" value="ELR15422.1"/>
    <property type="molecule type" value="Genomic_DNA"/>
</dbReference>
<dbReference type="Pfam" id="PF02550">
    <property type="entry name" value="AcetylCoA_hydro"/>
    <property type="match status" value="1"/>
</dbReference>
<evidence type="ECO:0000313" key="6">
    <source>
        <dbReference type="Proteomes" id="UP000011083"/>
    </source>
</evidence>
<dbReference type="Proteomes" id="UP000011083">
    <property type="component" value="Unassembled WGS sequence"/>
</dbReference>
<dbReference type="STRING" id="1257118.L8GR50"/>
<evidence type="ECO:0000259" key="4">
    <source>
        <dbReference type="Pfam" id="PF13336"/>
    </source>
</evidence>
<evidence type="ECO:0000256" key="2">
    <source>
        <dbReference type="ARBA" id="ARBA00022679"/>
    </source>
</evidence>
<proteinExistence type="inferred from homology"/>
<dbReference type="InterPro" id="IPR046433">
    <property type="entry name" value="ActCoA_hydro"/>
</dbReference>
<evidence type="ECO:0000256" key="1">
    <source>
        <dbReference type="ARBA" id="ARBA00009632"/>
    </source>
</evidence>
<feature type="domain" description="Acetyl-CoA hydrolase/transferase C-terminal" evidence="4">
    <location>
        <begin position="329"/>
        <end position="480"/>
    </location>
</feature>
<reference evidence="5 6" key="1">
    <citation type="journal article" date="2013" name="Genome Biol.">
        <title>Genome of Acanthamoeba castellanii highlights extensive lateral gene transfer and early evolution of tyrosine kinase signaling.</title>
        <authorList>
            <person name="Clarke M."/>
            <person name="Lohan A.J."/>
            <person name="Liu B."/>
            <person name="Lagkouvardos I."/>
            <person name="Roy S."/>
            <person name="Zafar N."/>
            <person name="Bertelli C."/>
            <person name="Schilde C."/>
            <person name="Kianianmomeni A."/>
            <person name="Burglin T.R."/>
            <person name="Frech C."/>
            <person name="Turcotte B."/>
            <person name="Kopec K.O."/>
            <person name="Synnott J.M."/>
            <person name="Choo C."/>
            <person name="Paponov I."/>
            <person name="Finkler A."/>
            <person name="Soon Heng Tan C."/>
            <person name="Hutchins A.P."/>
            <person name="Weinmeier T."/>
            <person name="Rattei T."/>
            <person name="Chu J.S."/>
            <person name="Gimenez G."/>
            <person name="Irimia M."/>
            <person name="Rigden D.J."/>
            <person name="Fitzpatrick D.A."/>
            <person name="Lorenzo-Morales J."/>
            <person name="Bateman A."/>
            <person name="Chiu C.H."/>
            <person name="Tang P."/>
            <person name="Hegemann P."/>
            <person name="Fromm H."/>
            <person name="Raoult D."/>
            <person name="Greub G."/>
            <person name="Miranda-Saavedra D."/>
            <person name="Chen N."/>
            <person name="Nash P."/>
            <person name="Ginger M.L."/>
            <person name="Horn M."/>
            <person name="Schaap P."/>
            <person name="Caler L."/>
            <person name="Loftus B."/>
        </authorList>
    </citation>
    <scope>NUCLEOTIDE SEQUENCE [LARGE SCALE GENOMIC DNA]</scope>
    <source>
        <strain evidence="5 6">Neff</strain>
    </source>
</reference>
<name>L8GR50_ACACF</name>
<protein>
    <submittedName>
        <fullName evidence="5">AcetylCoA hydrolase/transferase, putative</fullName>
    </submittedName>
</protein>